<comment type="cofactor">
    <cofactor evidence="1">
        <name>Mg(2+)</name>
        <dbReference type="ChEBI" id="CHEBI:18420"/>
    </cofactor>
</comment>
<comment type="caution">
    <text evidence="7">The sequence shown here is derived from an EMBL/GenBank/DDBJ whole genome shotgun (WGS) entry which is preliminary data.</text>
</comment>
<dbReference type="OrthoDB" id="10257492at2759"/>
<proteinExistence type="predicted"/>
<evidence type="ECO:0000256" key="3">
    <source>
        <dbReference type="ARBA" id="ARBA00022723"/>
    </source>
</evidence>
<dbReference type="GO" id="GO:0004337">
    <property type="term" value="F:(2E,6E)-farnesyl diphosphate synthase activity"/>
    <property type="evidence" value="ECO:0007669"/>
    <property type="project" value="TreeGrafter"/>
</dbReference>
<keyword evidence="6" id="KW-0472">Membrane</keyword>
<dbReference type="Proteomes" id="UP000708208">
    <property type="component" value="Unassembled WGS sequence"/>
</dbReference>
<dbReference type="InterPro" id="IPR000092">
    <property type="entry name" value="Polyprenyl_synt"/>
</dbReference>
<reference evidence="7" key="1">
    <citation type="submission" date="2021-06" db="EMBL/GenBank/DDBJ databases">
        <authorList>
            <person name="Hodson N. C."/>
            <person name="Mongue J. A."/>
            <person name="Jaron S. K."/>
        </authorList>
    </citation>
    <scope>NUCLEOTIDE SEQUENCE</scope>
</reference>
<dbReference type="GO" id="GO:0045337">
    <property type="term" value="P:farnesyl diphosphate biosynthetic process"/>
    <property type="evidence" value="ECO:0007669"/>
    <property type="project" value="TreeGrafter"/>
</dbReference>
<dbReference type="GO" id="GO:0005737">
    <property type="term" value="C:cytoplasm"/>
    <property type="evidence" value="ECO:0007669"/>
    <property type="project" value="TreeGrafter"/>
</dbReference>
<protein>
    <submittedName>
        <fullName evidence="7">Uncharacterized protein</fullName>
    </submittedName>
</protein>
<keyword evidence="8" id="KW-1185">Reference proteome</keyword>
<keyword evidence="4" id="KW-0460">Magnesium</keyword>
<dbReference type="Pfam" id="PF00348">
    <property type="entry name" value="polyprenyl_synt"/>
    <property type="match status" value="1"/>
</dbReference>
<keyword evidence="3" id="KW-0479">Metal-binding</keyword>
<dbReference type="AlphaFoldDB" id="A0A8J2P9G8"/>
<keyword evidence="6" id="KW-0812">Transmembrane</keyword>
<evidence type="ECO:0000313" key="7">
    <source>
        <dbReference type="EMBL" id="CAG7728571.1"/>
    </source>
</evidence>
<keyword evidence="6" id="KW-1133">Transmembrane helix</keyword>
<evidence type="ECO:0000256" key="4">
    <source>
        <dbReference type="ARBA" id="ARBA00022842"/>
    </source>
</evidence>
<feature type="transmembrane region" description="Helical" evidence="6">
    <location>
        <begin position="88"/>
        <end position="105"/>
    </location>
</feature>
<accession>A0A8J2P9G8</accession>
<name>A0A8J2P9G8_9HEXA</name>
<organism evidence="7 8">
    <name type="scientific">Allacma fusca</name>
    <dbReference type="NCBI Taxonomy" id="39272"/>
    <lineage>
        <taxon>Eukaryota</taxon>
        <taxon>Metazoa</taxon>
        <taxon>Ecdysozoa</taxon>
        <taxon>Arthropoda</taxon>
        <taxon>Hexapoda</taxon>
        <taxon>Collembola</taxon>
        <taxon>Symphypleona</taxon>
        <taxon>Sminthuridae</taxon>
        <taxon>Allacma</taxon>
    </lineage>
</organism>
<gene>
    <name evidence="7" type="ORF">AFUS01_LOCUS17340</name>
</gene>
<keyword evidence="2" id="KW-0808">Transferase</keyword>
<evidence type="ECO:0000256" key="2">
    <source>
        <dbReference type="ARBA" id="ARBA00022679"/>
    </source>
</evidence>
<dbReference type="PANTHER" id="PTHR11525">
    <property type="entry name" value="FARNESYL-PYROPHOSPHATE SYNTHETASE"/>
    <property type="match status" value="1"/>
</dbReference>
<dbReference type="GO" id="GO:0004161">
    <property type="term" value="F:dimethylallyltranstransferase activity"/>
    <property type="evidence" value="ECO:0007669"/>
    <property type="project" value="TreeGrafter"/>
</dbReference>
<evidence type="ECO:0000256" key="1">
    <source>
        <dbReference type="ARBA" id="ARBA00001946"/>
    </source>
</evidence>
<dbReference type="GO" id="GO:0046872">
    <property type="term" value="F:metal ion binding"/>
    <property type="evidence" value="ECO:0007669"/>
    <property type="project" value="UniProtKB-KW"/>
</dbReference>
<evidence type="ECO:0000256" key="5">
    <source>
        <dbReference type="ARBA" id="ARBA00033740"/>
    </source>
</evidence>
<comment type="pathway">
    <text evidence="5">Pheromone biosynthesis.</text>
</comment>
<dbReference type="PANTHER" id="PTHR11525:SF1">
    <property type="entry name" value="FARNESYL DIPHOSPHATE SYNTHASE DDB_G0268742-RELATED"/>
    <property type="match status" value="1"/>
</dbReference>
<dbReference type="EMBL" id="CAJVCH010165076">
    <property type="protein sequence ID" value="CAG7728571.1"/>
    <property type="molecule type" value="Genomic_DNA"/>
</dbReference>
<evidence type="ECO:0000313" key="8">
    <source>
        <dbReference type="Proteomes" id="UP000708208"/>
    </source>
</evidence>
<evidence type="ECO:0000256" key="6">
    <source>
        <dbReference type="SAM" id="Phobius"/>
    </source>
</evidence>
<sequence length="163" mass="19107">MTNEATLRRGQTCWHLNESVGSIAINFLLTKYYSRRPNYLTIVEMVHDTTLKMRSAQWLDLLAAKSKDFRSFDMEFYKEVVRLKTSHFGFFLPMASALVMVIVALEHANPQQRNILLENHGRQNQEQVEIVKTIFAELKIEEYFRIILTLSRRNIEKSVARTP</sequence>
<dbReference type="InterPro" id="IPR039702">
    <property type="entry name" value="FPS1-like"/>
</dbReference>